<organism evidence="2 3">
    <name type="scientific">Actomonas aquatica</name>
    <dbReference type="NCBI Taxonomy" id="2866162"/>
    <lineage>
        <taxon>Bacteria</taxon>
        <taxon>Pseudomonadati</taxon>
        <taxon>Verrucomicrobiota</taxon>
        <taxon>Opitutia</taxon>
        <taxon>Opitutales</taxon>
        <taxon>Opitutaceae</taxon>
        <taxon>Actomonas</taxon>
    </lineage>
</organism>
<name>A0ABZ1C385_9BACT</name>
<keyword evidence="1" id="KW-1133">Transmembrane helix</keyword>
<keyword evidence="1" id="KW-0472">Membrane</keyword>
<keyword evidence="1" id="KW-0812">Transmembrane</keyword>
<protein>
    <submittedName>
        <fullName evidence="2">Uncharacterized protein</fullName>
    </submittedName>
</protein>
<sequence>MNNTPEILRLAAFIILPALVVMGLITWAIKRQHDPMILDRKREREARARRRENRKSVP</sequence>
<gene>
    <name evidence="2" type="ORF">K1X11_013400</name>
</gene>
<dbReference type="EMBL" id="CP139781">
    <property type="protein sequence ID" value="WRQ85802.1"/>
    <property type="molecule type" value="Genomic_DNA"/>
</dbReference>
<evidence type="ECO:0000256" key="1">
    <source>
        <dbReference type="SAM" id="Phobius"/>
    </source>
</evidence>
<accession>A0ABZ1C385</accession>
<reference evidence="2 3" key="1">
    <citation type="submission" date="2021-08" db="EMBL/GenBank/DDBJ databases">
        <authorList>
            <person name="Zhang D."/>
            <person name="Zhang A."/>
            <person name="Wang L."/>
        </authorList>
    </citation>
    <scope>NUCLEOTIDE SEQUENCE [LARGE SCALE GENOMIC DNA]</scope>
    <source>
        <strain evidence="2 3">WL0086</strain>
    </source>
</reference>
<feature type="transmembrane region" description="Helical" evidence="1">
    <location>
        <begin position="7"/>
        <end position="29"/>
    </location>
</feature>
<keyword evidence="3" id="KW-1185">Reference proteome</keyword>
<evidence type="ECO:0000313" key="3">
    <source>
        <dbReference type="Proteomes" id="UP000738431"/>
    </source>
</evidence>
<evidence type="ECO:0000313" key="2">
    <source>
        <dbReference type="EMBL" id="WRQ85802.1"/>
    </source>
</evidence>
<proteinExistence type="predicted"/>
<dbReference type="RefSeq" id="WP_221032621.1">
    <property type="nucleotide sequence ID" value="NZ_CP139781.1"/>
</dbReference>
<dbReference type="Proteomes" id="UP000738431">
    <property type="component" value="Chromosome"/>
</dbReference>
<reference evidence="2 3" key="2">
    <citation type="submission" date="2023-12" db="EMBL/GenBank/DDBJ databases">
        <title>Description of an unclassified Opitutus bacterium of Verrucomicrobiota.</title>
        <authorList>
            <person name="Zhang D.-F."/>
        </authorList>
    </citation>
    <scope>NUCLEOTIDE SEQUENCE [LARGE SCALE GENOMIC DNA]</scope>
    <source>
        <strain evidence="2 3">WL0086</strain>
    </source>
</reference>